<keyword evidence="2" id="KW-1185">Reference proteome</keyword>
<protein>
    <submittedName>
        <fullName evidence="1">Uncharacterized protein</fullName>
    </submittedName>
</protein>
<comment type="caution">
    <text evidence="1">The sequence shown here is derived from an EMBL/GenBank/DDBJ whole genome shotgun (WGS) entry which is preliminary data.</text>
</comment>
<accession>A0ABR1E159</accession>
<name>A0ABR1E159_NECAM</name>
<proteinExistence type="predicted"/>
<organism evidence="1 2">
    <name type="scientific">Necator americanus</name>
    <name type="common">Human hookworm</name>
    <dbReference type="NCBI Taxonomy" id="51031"/>
    <lineage>
        <taxon>Eukaryota</taxon>
        <taxon>Metazoa</taxon>
        <taxon>Ecdysozoa</taxon>
        <taxon>Nematoda</taxon>
        <taxon>Chromadorea</taxon>
        <taxon>Rhabditida</taxon>
        <taxon>Rhabditina</taxon>
        <taxon>Rhabditomorpha</taxon>
        <taxon>Strongyloidea</taxon>
        <taxon>Ancylostomatidae</taxon>
        <taxon>Bunostominae</taxon>
        <taxon>Necator</taxon>
    </lineage>
</organism>
<reference evidence="1 2" key="1">
    <citation type="submission" date="2023-08" db="EMBL/GenBank/DDBJ databases">
        <title>A Necator americanus chromosomal reference genome.</title>
        <authorList>
            <person name="Ilik V."/>
            <person name="Petrzelkova K.J."/>
            <person name="Pardy F."/>
            <person name="Fuh T."/>
            <person name="Niatou-Singa F.S."/>
            <person name="Gouil Q."/>
            <person name="Baker L."/>
            <person name="Ritchie M.E."/>
            <person name="Jex A.R."/>
            <person name="Gazzola D."/>
            <person name="Li H."/>
            <person name="Toshio Fujiwara R."/>
            <person name="Zhan B."/>
            <person name="Aroian R.V."/>
            <person name="Pafco B."/>
            <person name="Schwarz E.M."/>
        </authorList>
    </citation>
    <scope>NUCLEOTIDE SEQUENCE [LARGE SCALE GENOMIC DNA]</scope>
    <source>
        <strain evidence="1 2">Aroian</strain>
        <tissue evidence="1">Whole animal</tissue>
    </source>
</reference>
<dbReference type="Proteomes" id="UP001303046">
    <property type="component" value="Unassembled WGS sequence"/>
</dbReference>
<sequence>MFVALLECLQCYFNGDLGVSHVLDSTLESAELYCRVGVRTEDGRVVGVRRVDQPRQIVDRVGQACFAATERRHDSRIVE</sequence>
<evidence type="ECO:0000313" key="2">
    <source>
        <dbReference type="Proteomes" id="UP001303046"/>
    </source>
</evidence>
<dbReference type="EMBL" id="JAVFWL010000005">
    <property type="protein sequence ID" value="KAK6756432.1"/>
    <property type="molecule type" value="Genomic_DNA"/>
</dbReference>
<gene>
    <name evidence="1" type="primary">Necator_chrV.g19485</name>
    <name evidence="1" type="ORF">RB195_014693</name>
</gene>
<evidence type="ECO:0000313" key="1">
    <source>
        <dbReference type="EMBL" id="KAK6756432.1"/>
    </source>
</evidence>